<evidence type="ECO:0000313" key="3">
    <source>
        <dbReference type="EMBL" id="TWH16150.1"/>
    </source>
</evidence>
<evidence type="ECO:0000259" key="1">
    <source>
        <dbReference type="Pfam" id="PF01636"/>
    </source>
</evidence>
<dbReference type="InterPro" id="IPR011009">
    <property type="entry name" value="Kinase-like_dom_sf"/>
</dbReference>
<dbReference type="AlphaFoldDB" id="A0A562E2S7"/>
<feature type="domain" description="DUF6285" evidence="2">
    <location>
        <begin position="366"/>
        <end position="450"/>
    </location>
</feature>
<dbReference type="Pfam" id="PF01636">
    <property type="entry name" value="APH"/>
    <property type="match status" value="1"/>
</dbReference>
<dbReference type="Gene3D" id="3.30.200.20">
    <property type="entry name" value="Phosphorylase Kinase, domain 1"/>
    <property type="match status" value="1"/>
</dbReference>
<proteinExistence type="predicted"/>
<comment type="caution">
    <text evidence="3">The sequence shown here is derived from an EMBL/GenBank/DDBJ whole genome shotgun (WGS) entry which is preliminary data.</text>
</comment>
<dbReference type="SUPFAM" id="SSF56112">
    <property type="entry name" value="Protein kinase-like (PK-like)"/>
    <property type="match status" value="1"/>
</dbReference>
<feature type="domain" description="Aminoglycoside phosphotransferase" evidence="1">
    <location>
        <begin position="27"/>
        <end position="275"/>
    </location>
</feature>
<dbReference type="CDD" id="cd05154">
    <property type="entry name" value="ACAD10_11_N-like"/>
    <property type="match status" value="1"/>
</dbReference>
<name>A0A562E2S7_RHORH</name>
<evidence type="ECO:0000313" key="4">
    <source>
        <dbReference type="Proteomes" id="UP000317573"/>
    </source>
</evidence>
<keyword evidence="3" id="KW-0418">Kinase</keyword>
<dbReference type="PANTHER" id="PTHR21310:SF57">
    <property type="entry name" value="BLR2944 PROTEIN"/>
    <property type="match status" value="1"/>
</dbReference>
<keyword evidence="3" id="KW-0808">Transferase</keyword>
<dbReference type="PANTHER" id="PTHR21310">
    <property type="entry name" value="AMINOGLYCOSIDE PHOSPHOTRANSFERASE-RELATED-RELATED"/>
    <property type="match status" value="1"/>
</dbReference>
<dbReference type="RefSeq" id="WP_145692134.1">
    <property type="nucleotide sequence ID" value="NZ_VLJT01000026.1"/>
</dbReference>
<dbReference type="InterPro" id="IPR046252">
    <property type="entry name" value="DUF6285"/>
</dbReference>
<accession>A0A562E2S7</accession>
<dbReference type="Proteomes" id="UP000317573">
    <property type="component" value="Unassembled WGS sequence"/>
</dbReference>
<protein>
    <submittedName>
        <fullName evidence="3">Aminoglycoside phosphotransferase (APT) family kinase protein</fullName>
    </submittedName>
</protein>
<dbReference type="Gene3D" id="3.90.1200.10">
    <property type="match status" value="1"/>
</dbReference>
<dbReference type="GO" id="GO:0016301">
    <property type="term" value="F:kinase activity"/>
    <property type="evidence" value="ECO:0007669"/>
    <property type="project" value="UniProtKB-KW"/>
</dbReference>
<organism evidence="3 4">
    <name type="scientific">Rhodococcus rhodochrous J45</name>
    <dbReference type="NCBI Taxonomy" id="935266"/>
    <lineage>
        <taxon>Bacteria</taxon>
        <taxon>Bacillati</taxon>
        <taxon>Actinomycetota</taxon>
        <taxon>Actinomycetes</taxon>
        <taxon>Mycobacteriales</taxon>
        <taxon>Nocardiaceae</taxon>
        <taxon>Rhodococcus</taxon>
    </lineage>
</organism>
<dbReference type="EMBL" id="VLJT01000026">
    <property type="protein sequence ID" value="TWH16150.1"/>
    <property type="molecule type" value="Genomic_DNA"/>
</dbReference>
<gene>
    <name evidence="3" type="ORF">L618_002800000370</name>
</gene>
<dbReference type="InterPro" id="IPR051678">
    <property type="entry name" value="AGP_Transferase"/>
</dbReference>
<evidence type="ECO:0000259" key="2">
    <source>
        <dbReference type="Pfam" id="PF19802"/>
    </source>
</evidence>
<sequence length="452" mass="49890">MSIDDLRAALTRHLSGLDGVRGTLTDLARLTGGASRETWLLTVTEDAGAERDLILRRDPPGAEDPARMAREATVLREAHTAGVPVPELLDHSDGHRVEGLGAAYLLMEKVPGEALPQRLLRDDRYSAVRKNLSYALGRALARIHRIPIDALPDFPAGDQLDELFARYVETGPPLPSLELAFRWLHDHRSPSTRTTVVHGDFRNGNVLVDESGIRAVLDWELTHLGDPMEDLGWLCVKTWRFGAAEPVGGFGSRDELFRGYEDESGIAPDPEAVRWWELYGTLRWAVMCRIQANRALVHGEENALELLAIGRRIAECEHDLLQMLEPAEDIEPATITFADEPRQDLFGMPSVAELSRAVKAFVVDHPATDAPTRYQARVASKVLDIVAREAEHGARLRAQHRAALDAVGVVDETELALALREGKRTMSEPSVEEAVRQAVAARLVIANPEYAA</sequence>
<reference evidence="3 4" key="1">
    <citation type="submission" date="2019-07" db="EMBL/GenBank/DDBJ databases">
        <title>Genome sequencing of lignin-degrading bacterial isolates.</title>
        <authorList>
            <person name="Gladden J."/>
        </authorList>
    </citation>
    <scope>NUCLEOTIDE SEQUENCE [LARGE SCALE GENOMIC DNA]</scope>
    <source>
        <strain evidence="3 4">J45</strain>
    </source>
</reference>
<dbReference type="InterPro" id="IPR041726">
    <property type="entry name" value="ACAD10_11_N"/>
</dbReference>
<dbReference type="Pfam" id="PF19802">
    <property type="entry name" value="DUF6285"/>
    <property type="match status" value="1"/>
</dbReference>
<dbReference type="InterPro" id="IPR002575">
    <property type="entry name" value="Aminoglycoside_PTrfase"/>
</dbReference>